<keyword evidence="1" id="KW-0805">Transcription regulation</keyword>
<feature type="compositionally biased region" description="Basic residues" evidence="4">
    <location>
        <begin position="1"/>
        <end position="11"/>
    </location>
</feature>
<keyword evidence="7" id="KW-1185">Reference proteome</keyword>
<evidence type="ECO:0000256" key="3">
    <source>
        <dbReference type="ARBA" id="ARBA00023242"/>
    </source>
</evidence>
<evidence type="ECO:0000313" key="6">
    <source>
        <dbReference type="EMBL" id="CCO66007.1"/>
    </source>
</evidence>
<dbReference type="Gene3D" id="1.10.10.60">
    <property type="entry name" value="Homeodomain-like"/>
    <property type="match status" value="1"/>
</dbReference>
<feature type="compositionally biased region" description="Low complexity" evidence="4">
    <location>
        <begin position="487"/>
        <end position="503"/>
    </location>
</feature>
<dbReference type="AlphaFoldDB" id="K8F1S4"/>
<dbReference type="RefSeq" id="XP_007511919.1">
    <property type="nucleotide sequence ID" value="XM_007511857.1"/>
</dbReference>
<feature type="region of interest" description="Disordered" evidence="4">
    <location>
        <begin position="287"/>
        <end position="323"/>
    </location>
</feature>
<feature type="region of interest" description="Disordered" evidence="4">
    <location>
        <begin position="414"/>
        <end position="438"/>
    </location>
</feature>
<dbReference type="OrthoDB" id="60033at2759"/>
<feature type="compositionally biased region" description="Basic and acidic residues" evidence="4">
    <location>
        <begin position="690"/>
        <end position="706"/>
    </location>
</feature>
<dbReference type="EMBL" id="FO082272">
    <property type="protein sequence ID" value="CCO66007.1"/>
    <property type="molecule type" value="Genomic_DNA"/>
</dbReference>
<feature type="region of interest" description="Disordered" evidence="4">
    <location>
        <begin position="453"/>
        <end position="508"/>
    </location>
</feature>
<feature type="compositionally biased region" description="Low complexity" evidence="4">
    <location>
        <begin position="453"/>
        <end position="474"/>
    </location>
</feature>
<protein>
    <recommendedName>
        <fullName evidence="5">HTH myb-type domain-containing protein</fullName>
    </recommendedName>
</protein>
<evidence type="ECO:0000256" key="4">
    <source>
        <dbReference type="SAM" id="MobiDB-lite"/>
    </source>
</evidence>
<dbReference type="eggNOG" id="ENOG502S88Y">
    <property type="taxonomic scope" value="Eukaryota"/>
</dbReference>
<dbReference type="InterPro" id="IPR017930">
    <property type="entry name" value="Myb_dom"/>
</dbReference>
<sequence length="738" mass="81644">MAASRITRKRTNASSSGKAKKFPPPSSSTKSVHEVAILKNEQKEEDKKRDEKPGCDEITDPKRGGNDQSNNEALENYSIPLIHANAAAKTVDANPHLSPPKFSYKKVPSNTIIQPSSSAGNEWTPRHFPVFSLQQQQQHHQQHHHQQQHHQQQQMLQMMMSHHAGMMDPSSNAFMQYNNYGANGGAAGGAANHHAQNNVLMGNPIHDFLQMQQNPTAFPTRYLINAQNGPFPFPWPPVGMPPFPTFPAAAGMSGARHQIDNAAAPPPTTTPLLVKRGEGDAQQKVDEYDKNENNTQKKSNAAAAAGVAAATAAEDQENEKDTRTVMTTTRLAENGSGMSSDNFQTTTVTTAANNTFGSVSNGKKTATRVLPTEEQLEHRQRYLQQQQQLNQFNAFNALQQSGAAYSAYAAALSMGQPNTDSPSFAAQHAFQQHQQQQQHLHNMMNNNFNSNQQHQQQMYLHQQQHQQQQQQQQQHQEHEYQQPPPHSQTTTTTPKKGKQGVPKSNRNRLVWNDELHRRFMNAVNHLGLDAAVPKTIMQMMNVEGLTRENVASHLQKYRLKQMTAEEKAAMNAKSAMKKNESHSTMDDSYYAGEGKELLNGNVPNKRGASLKRPAGSETDILEGTKKSKTEIEGTADYEAAPTEVNITATANTTKDGPAAQEGKDSGESSDERDAGNNSGGENNSKHPPYHHSDTNEKEQQEQELPKKQQRSKRGKSSSDDEASDKDNFGQQHRVVVGN</sequence>
<proteinExistence type="predicted"/>
<feature type="compositionally biased region" description="Polar residues" evidence="4">
    <location>
        <begin position="644"/>
        <end position="654"/>
    </location>
</feature>
<feature type="compositionally biased region" description="Basic and acidic residues" evidence="4">
    <location>
        <begin position="661"/>
        <end position="674"/>
    </location>
</feature>
<feature type="compositionally biased region" description="Low complexity" evidence="4">
    <location>
        <begin position="301"/>
        <end position="313"/>
    </location>
</feature>
<keyword evidence="3" id="KW-0539">Nucleus</keyword>
<dbReference type="GO" id="GO:0003677">
    <property type="term" value="F:DNA binding"/>
    <property type="evidence" value="ECO:0007669"/>
    <property type="project" value="InterPro"/>
</dbReference>
<name>K8F1S4_9CHLO</name>
<feature type="compositionally biased region" description="Basic and acidic residues" evidence="4">
    <location>
        <begin position="622"/>
        <end position="631"/>
    </location>
</feature>
<dbReference type="FunFam" id="1.10.10.60:FF:000007">
    <property type="entry name" value="Two-component response regulator"/>
    <property type="match status" value="1"/>
</dbReference>
<organism evidence="6 7">
    <name type="scientific">Bathycoccus prasinos</name>
    <dbReference type="NCBI Taxonomy" id="41875"/>
    <lineage>
        <taxon>Eukaryota</taxon>
        <taxon>Viridiplantae</taxon>
        <taxon>Chlorophyta</taxon>
        <taxon>Mamiellophyceae</taxon>
        <taxon>Mamiellales</taxon>
        <taxon>Bathycoccaceae</taxon>
        <taxon>Bathycoccus</taxon>
    </lineage>
</organism>
<dbReference type="GO" id="GO:0005634">
    <property type="term" value="C:nucleus"/>
    <property type="evidence" value="ECO:0007669"/>
    <property type="project" value="TreeGrafter"/>
</dbReference>
<evidence type="ECO:0000313" key="7">
    <source>
        <dbReference type="Proteomes" id="UP000198341"/>
    </source>
</evidence>
<feature type="compositionally biased region" description="Basic and acidic residues" evidence="4">
    <location>
        <begin position="40"/>
        <end position="65"/>
    </location>
</feature>
<dbReference type="Pfam" id="PF00249">
    <property type="entry name" value="Myb_DNA-binding"/>
    <property type="match status" value="1"/>
</dbReference>
<dbReference type="PANTHER" id="PTHR31442:SF29">
    <property type="entry name" value="HOMEODOMAIN-LIKE SUPERFAMILY PROTEIN"/>
    <property type="match status" value="1"/>
</dbReference>
<dbReference type="Proteomes" id="UP000198341">
    <property type="component" value="Chromosome 7"/>
</dbReference>
<dbReference type="SUPFAM" id="SSF46689">
    <property type="entry name" value="Homeodomain-like"/>
    <property type="match status" value="1"/>
</dbReference>
<feature type="domain" description="HTH myb-type" evidence="5">
    <location>
        <begin position="503"/>
        <end position="562"/>
    </location>
</feature>
<dbReference type="InterPro" id="IPR044841">
    <property type="entry name" value="LUX/BOA-like"/>
</dbReference>
<keyword evidence="2" id="KW-0804">Transcription</keyword>
<dbReference type="InterPro" id="IPR001005">
    <property type="entry name" value="SANT/Myb"/>
</dbReference>
<feature type="region of interest" description="Disordered" evidence="4">
    <location>
        <begin position="133"/>
        <end position="152"/>
    </location>
</feature>
<dbReference type="PANTHER" id="PTHR31442">
    <property type="entry name" value="HOMEODOMAIN-LIKE SUPERFAMILY PROTEIN-RELATED"/>
    <property type="match status" value="1"/>
</dbReference>
<feature type="region of interest" description="Disordered" evidence="4">
    <location>
        <begin position="597"/>
        <end position="738"/>
    </location>
</feature>
<accession>K8F1S4</accession>
<dbReference type="InterPro" id="IPR006447">
    <property type="entry name" value="Myb_dom_plants"/>
</dbReference>
<reference evidence="6 7" key="1">
    <citation type="submission" date="2011-10" db="EMBL/GenBank/DDBJ databases">
        <authorList>
            <person name="Genoscope - CEA"/>
        </authorList>
    </citation>
    <scope>NUCLEOTIDE SEQUENCE [LARGE SCALE GENOMIC DNA]</scope>
    <source>
        <strain evidence="6 7">RCC 1105</strain>
    </source>
</reference>
<dbReference type="GO" id="GO:0003700">
    <property type="term" value="F:DNA-binding transcription factor activity"/>
    <property type="evidence" value="ECO:0007669"/>
    <property type="project" value="InterPro"/>
</dbReference>
<dbReference type="InterPro" id="IPR009057">
    <property type="entry name" value="Homeodomain-like_sf"/>
</dbReference>
<feature type="region of interest" description="Disordered" evidence="4">
    <location>
        <begin position="1"/>
        <end position="72"/>
    </location>
</feature>
<gene>
    <name evidence="6" type="ORF">Bathy07g03390</name>
</gene>
<feature type="compositionally biased region" description="Low complexity" evidence="4">
    <location>
        <begin position="426"/>
        <end position="438"/>
    </location>
</feature>
<dbReference type="GeneID" id="19014828"/>
<evidence type="ECO:0000259" key="5">
    <source>
        <dbReference type="PROSITE" id="PS51294"/>
    </source>
</evidence>
<dbReference type="KEGG" id="bpg:Bathy07g03390"/>
<feature type="compositionally biased region" description="Polar residues" evidence="4">
    <location>
        <begin position="415"/>
        <end position="424"/>
    </location>
</feature>
<evidence type="ECO:0000256" key="2">
    <source>
        <dbReference type="ARBA" id="ARBA00023163"/>
    </source>
</evidence>
<dbReference type="NCBIfam" id="TIGR01557">
    <property type="entry name" value="myb_SHAQKYF"/>
    <property type="match status" value="1"/>
</dbReference>
<evidence type="ECO:0000256" key="1">
    <source>
        <dbReference type="ARBA" id="ARBA00023015"/>
    </source>
</evidence>
<dbReference type="PROSITE" id="PS51294">
    <property type="entry name" value="HTH_MYB"/>
    <property type="match status" value="1"/>
</dbReference>